<accession>A0A8B8FQZ1</accession>
<dbReference type="FunFam" id="2.60.40.10:FF:000140">
    <property type="entry name" value="FiLamiN (Actin binding protein) homolog"/>
    <property type="match status" value="1"/>
</dbReference>
<keyword evidence="4" id="KW-0677">Repeat</keyword>
<feature type="repeat" description="Filamin" evidence="7">
    <location>
        <begin position="853"/>
        <end position="947"/>
    </location>
</feature>
<dbReference type="GO" id="GO:0005856">
    <property type="term" value="C:cytoskeleton"/>
    <property type="evidence" value="ECO:0007669"/>
    <property type="project" value="UniProtKB-SubCell"/>
</dbReference>
<feature type="repeat" description="Filamin" evidence="7">
    <location>
        <begin position="342"/>
        <end position="434"/>
    </location>
</feature>
<comment type="subcellular location">
    <subcellularLocation>
        <location evidence="1">Cytoplasm</location>
        <location evidence="1">Cytoskeleton</location>
    </subcellularLocation>
</comment>
<dbReference type="FunFam" id="2.60.40.10:FF:000092">
    <property type="entry name" value="Filamin-B isoform B"/>
    <property type="match status" value="1"/>
</dbReference>
<evidence type="ECO:0000256" key="3">
    <source>
        <dbReference type="ARBA" id="ARBA00022490"/>
    </source>
</evidence>
<evidence type="ECO:0000256" key="2">
    <source>
        <dbReference type="ARBA" id="ARBA00009238"/>
    </source>
</evidence>
<feature type="repeat" description="Filamin" evidence="7">
    <location>
        <begin position="629"/>
        <end position="722"/>
    </location>
</feature>
<dbReference type="Pfam" id="PF00630">
    <property type="entry name" value="Filamin"/>
    <property type="match status" value="9"/>
</dbReference>
<feature type="repeat" description="Filamin" evidence="7">
    <location>
        <begin position="432"/>
        <end position="532"/>
    </location>
</feature>
<evidence type="ECO:0000313" key="9">
    <source>
        <dbReference type="RefSeq" id="XP_025412901.1"/>
    </source>
</evidence>
<dbReference type="InterPro" id="IPR013783">
    <property type="entry name" value="Ig-like_fold"/>
</dbReference>
<dbReference type="GeneID" id="112685278"/>
<dbReference type="Proteomes" id="UP000694846">
    <property type="component" value="Unplaced"/>
</dbReference>
<feature type="repeat" description="Filamin" evidence="7">
    <location>
        <begin position="159"/>
        <end position="251"/>
    </location>
</feature>
<dbReference type="GO" id="GO:0030036">
    <property type="term" value="P:actin cytoskeleton organization"/>
    <property type="evidence" value="ECO:0007669"/>
    <property type="project" value="InterPro"/>
</dbReference>
<dbReference type="FunFam" id="2.60.40.10:FF:000096">
    <property type="entry name" value="filamin-C isoform X2"/>
    <property type="match status" value="1"/>
</dbReference>
<evidence type="ECO:0000256" key="4">
    <source>
        <dbReference type="ARBA" id="ARBA00022737"/>
    </source>
</evidence>
<evidence type="ECO:0000256" key="1">
    <source>
        <dbReference type="ARBA" id="ARBA00004245"/>
    </source>
</evidence>
<evidence type="ECO:0000256" key="7">
    <source>
        <dbReference type="PROSITE-ProRule" id="PRU00087"/>
    </source>
</evidence>
<organism evidence="8 9">
    <name type="scientific">Sipha flava</name>
    <name type="common">yellow sugarcane aphid</name>
    <dbReference type="NCBI Taxonomy" id="143950"/>
    <lineage>
        <taxon>Eukaryota</taxon>
        <taxon>Metazoa</taxon>
        <taxon>Ecdysozoa</taxon>
        <taxon>Arthropoda</taxon>
        <taxon>Hexapoda</taxon>
        <taxon>Insecta</taxon>
        <taxon>Pterygota</taxon>
        <taxon>Neoptera</taxon>
        <taxon>Paraneoptera</taxon>
        <taxon>Hemiptera</taxon>
        <taxon>Sternorrhyncha</taxon>
        <taxon>Aphidomorpha</taxon>
        <taxon>Aphidoidea</taxon>
        <taxon>Aphididae</taxon>
        <taxon>Sipha</taxon>
    </lineage>
</organism>
<dbReference type="PANTHER" id="PTHR38537">
    <property type="entry name" value="JITTERBUG, ISOFORM N"/>
    <property type="match status" value="1"/>
</dbReference>
<protein>
    <submittedName>
        <fullName evidence="9">Filamin-A isoform X3</fullName>
    </submittedName>
</protein>
<dbReference type="GO" id="GO:0051015">
    <property type="term" value="F:actin filament binding"/>
    <property type="evidence" value="ECO:0007669"/>
    <property type="project" value="InterPro"/>
</dbReference>
<dbReference type="InterPro" id="IPR001298">
    <property type="entry name" value="Filamin/ABP280_rpt"/>
</dbReference>
<evidence type="ECO:0000256" key="5">
    <source>
        <dbReference type="ARBA" id="ARBA00023203"/>
    </source>
</evidence>
<dbReference type="RefSeq" id="XP_025412901.1">
    <property type="nucleotide sequence ID" value="XM_025557116.1"/>
</dbReference>
<proteinExistence type="inferred from homology"/>
<feature type="repeat" description="Filamin" evidence="7">
    <location>
        <begin position="724"/>
        <end position="815"/>
    </location>
</feature>
<evidence type="ECO:0000256" key="6">
    <source>
        <dbReference type="ARBA" id="ARBA00023212"/>
    </source>
</evidence>
<keyword evidence="6" id="KW-0206">Cytoskeleton</keyword>
<dbReference type="OrthoDB" id="5334309at2759"/>
<dbReference type="FunFam" id="2.60.40.10:FF:000007">
    <property type="entry name" value="Filamin-B isoform C"/>
    <property type="match status" value="2"/>
</dbReference>
<dbReference type="Gene3D" id="2.60.40.10">
    <property type="entry name" value="Immunoglobulins"/>
    <property type="match status" value="9"/>
</dbReference>
<dbReference type="CTD" id="42066"/>
<dbReference type="PANTHER" id="PTHR38537:SF8">
    <property type="entry name" value="FILAMIN-A"/>
    <property type="match status" value="1"/>
</dbReference>
<feature type="repeat" description="Filamin" evidence="7">
    <location>
        <begin position="250"/>
        <end position="339"/>
    </location>
</feature>
<evidence type="ECO:0000313" key="8">
    <source>
        <dbReference type="Proteomes" id="UP000694846"/>
    </source>
</evidence>
<keyword evidence="3" id="KW-0963">Cytoplasm</keyword>
<comment type="similarity">
    <text evidence="2">Belongs to the filamin family.</text>
</comment>
<dbReference type="SMART" id="SM00557">
    <property type="entry name" value="IG_FLMN"/>
    <property type="match status" value="9"/>
</dbReference>
<keyword evidence="5" id="KW-0009">Actin-binding</keyword>
<feature type="repeat" description="Filamin" evidence="7">
    <location>
        <begin position="535"/>
        <end position="627"/>
    </location>
</feature>
<dbReference type="AlphaFoldDB" id="A0A8B8FQZ1"/>
<sequence>MVYLFHFELPVNEATWTCFATAYRPYLKCLTLSEVDALAVSVMHLSRAYDHVHHEATTDDTGVAVHIGSAGETADGGDDVIDKVTRPAGPITTFLSFFYVNTKKAEITMPSGKRDLPSIEDNHDGTVSLKYGPKEEGLHELFVKYNGENVQGSPFKFHVDSITSGHITAYGPGLTHGVSGEPSDFTIYTKGAGAGGLSLAVEGPSKAEISCHDNKDGTISVTYLPTAPGEYRISVKFGDKHIKGSPYNSKVTGEGRKRNQISVGSCSEVSLPGKVLDKDFRLLNASIQAPSGLEEPCFLKRLPNGNLGISFTPREIGQHVVSVKKMGQHIVNSPFKITVGEREVGDAKKVKVTGNGLKEGKTQVENLFTVDTRSAGYGGLSLSIEGPSKAEIQCKDNEDGTLNISYRPTEPGYYIVNLKFADHHVDGSPFTVKVTGEGSNCQREKIERKREAVPLTEVGSNCKLTFKMPGVLPYDLSATVTSPGSITEDAEINEIEDGLYAVHFVPKELGVHTVSVRYNEVHIPGSPFQFTVGPLNDGGAHRVHAGGSGLERGEQGQPCEFNVWTREAGPGSLAISVEGPSKAEIDFKDRKDGSCYVSYVVNEPGEYRIGIKFNDQHIPDSPYKLFMSPAMGDAHKLEIAQFPTSGVQADYPAQFMVRKNGAVGQLDAKVVSPSGTEDDCFIQSIDQDMYSVRFMPRDNGVHNIHVKFNGVHIPGSPYRLKVGKGDADPAAVHATGSGLGDVKTGHKTDFIVDTCNAGAGTLAVTIDGPSKVSMDCTEVEEGYKVRYTPLVPGEYYISLKYNSYHIVGSPFKVVCTGEDLAERGPQETSSVVVETVHKVSKSHKGGSGVVLPHFKSNASLVTSKGMGLKKAYIGKQNLFSISAGDAGNNILFVGIYGPKGPCEEIFIKHMKQNNYQVSYIVRERGEYILLVKWGDDHIPGSPFKIEA</sequence>
<dbReference type="InterPro" id="IPR044801">
    <property type="entry name" value="Filamin"/>
</dbReference>
<dbReference type="InterPro" id="IPR014756">
    <property type="entry name" value="Ig_E-set"/>
</dbReference>
<gene>
    <name evidence="9" type="primary">LOC112685278</name>
</gene>
<name>A0A8B8FQZ1_9HEMI</name>
<feature type="repeat" description="Filamin" evidence="7">
    <location>
        <begin position="104"/>
        <end position="159"/>
    </location>
</feature>
<dbReference type="PROSITE" id="PS50194">
    <property type="entry name" value="FILAMIN_REPEAT"/>
    <property type="match status" value="9"/>
</dbReference>
<reference evidence="9" key="1">
    <citation type="submission" date="2025-08" db="UniProtKB">
        <authorList>
            <consortium name="RefSeq"/>
        </authorList>
    </citation>
    <scope>IDENTIFICATION</scope>
    <source>
        <tissue evidence="9">Whole body</tissue>
    </source>
</reference>
<dbReference type="InterPro" id="IPR017868">
    <property type="entry name" value="Filamin/ABP280_repeat-like"/>
</dbReference>
<dbReference type="SUPFAM" id="SSF81296">
    <property type="entry name" value="E set domains"/>
    <property type="match status" value="9"/>
</dbReference>
<keyword evidence="8" id="KW-1185">Reference proteome</keyword>